<dbReference type="InterPro" id="IPR024768">
    <property type="entry name" value="Marf1"/>
</dbReference>
<protein>
    <recommendedName>
        <fullName evidence="3">NYN domain-containing protein</fullName>
    </recommendedName>
</protein>
<proteinExistence type="predicted"/>
<dbReference type="STRING" id="81985.R0EZZ9"/>
<evidence type="ECO:0000313" key="1">
    <source>
        <dbReference type="EMBL" id="EOA14541.1"/>
    </source>
</evidence>
<evidence type="ECO:0008006" key="3">
    <source>
        <dbReference type="Google" id="ProtNLM"/>
    </source>
</evidence>
<dbReference type="AlphaFoldDB" id="R0EZZ9"/>
<dbReference type="Proteomes" id="UP000029121">
    <property type="component" value="Unassembled WGS sequence"/>
</dbReference>
<dbReference type="GO" id="GO:0010468">
    <property type="term" value="P:regulation of gene expression"/>
    <property type="evidence" value="ECO:0007669"/>
    <property type="project" value="InterPro"/>
</dbReference>
<dbReference type="CDD" id="cd10910">
    <property type="entry name" value="PIN_limkain_b1_N_like"/>
    <property type="match status" value="1"/>
</dbReference>
<keyword evidence="2" id="KW-1185">Reference proteome</keyword>
<dbReference type="GO" id="GO:0005777">
    <property type="term" value="C:peroxisome"/>
    <property type="evidence" value="ECO:0007669"/>
    <property type="project" value="InterPro"/>
</dbReference>
<sequence length="265" mass="29898">MYGSNPHLICSLCDHNPEFKSFQMFLTHLYGTTHQQKLLELVPLSNKLQRLSAALDEPTEINYEAVTFVFWDIKMCPVPRGCSPRRLGPCIKRFLENQGYSGPLTITAIGVLTDVDSDILEGVYSSGIDFNNTPECFEFISTLHYLLSGLKDKNPPPANIMVITSDEFFSSKYAVTLQSSGYNLQPSPFGSPFFLEGSGALEDDKCSYETSESALWICTVCDYLSGRGFENFTTHVNSRRHNRKLLDYLPANDRFTREYPLNHGD</sequence>
<dbReference type="PANTHER" id="PTHR14379">
    <property type="entry name" value="LIMKAIN B LKAP"/>
    <property type="match status" value="1"/>
</dbReference>
<organism evidence="1 2">
    <name type="scientific">Capsella rubella</name>
    <dbReference type="NCBI Taxonomy" id="81985"/>
    <lineage>
        <taxon>Eukaryota</taxon>
        <taxon>Viridiplantae</taxon>
        <taxon>Streptophyta</taxon>
        <taxon>Embryophyta</taxon>
        <taxon>Tracheophyta</taxon>
        <taxon>Spermatophyta</taxon>
        <taxon>Magnoliopsida</taxon>
        <taxon>eudicotyledons</taxon>
        <taxon>Gunneridae</taxon>
        <taxon>Pentapetalae</taxon>
        <taxon>rosids</taxon>
        <taxon>malvids</taxon>
        <taxon>Brassicales</taxon>
        <taxon>Brassicaceae</taxon>
        <taxon>Camelineae</taxon>
        <taxon>Capsella</taxon>
    </lineage>
</organism>
<dbReference type="EMBL" id="KB870812">
    <property type="protein sequence ID" value="EOA14541.1"/>
    <property type="molecule type" value="Genomic_DNA"/>
</dbReference>
<evidence type="ECO:0000313" key="2">
    <source>
        <dbReference type="Proteomes" id="UP000029121"/>
    </source>
</evidence>
<dbReference type="PANTHER" id="PTHR14379:SF19">
    <property type="entry name" value="ENDONUCLEASE OR GLYCOSYL HYDROLASE-RELATED"/>
    <property type="match status" value="1"/>
</dbReference>
<gene>
    <name evidence="1" type="ORF">CARUB_v10027773mg</name>
</gene>
<accession>R0EZZ9</accession>
<name>R0EZZ9_9BRAS</name>
<reference evidence="2" key="1">
    <citation type="journal article" date="2013" name="Nat. Genet.">
        <title>The Capsella rubella genome and the genomic consequences of rapid mating system evolution.</title>
        <authorList>
            <person name="Slotte T."/>
            <person name="Hazzouri K.M."/>
            <person name="Agren J.A."/>
            <person name="Koenig D."/>
            <person name="Maumus F."/>
            <person name="Guo Y.L."/>
            <person name="Steige K."/>
            <person name="Platts A.E."/>
            <person name="Escobar J.S."/>
            <person name="Newman L.K."/>
            <person name="Wang W."/>
            <person name="Mandakova T."/>
            <person name="Vello E."/>
            <person name="Smith L.M."/>
            <person name="Henz S.R."/>
            <person name="Steffen J."/>
            <person name="Takuno S."/>
            <person name="Brandvain Y."/>
            <person name="Coop G."/>
            <person name="Andolfatto P."/>
            <person name="Hu T.T."/>
            <person name="Blanchette M."/>
            <person name="Clark R.M."/>
            <person name="Quesneville H."/>
            <person name="Nordborg M."/>
            <person name="Gaut B.S."/>
            <person name="Lysak M.A."/>
            <person name="Jenkins J."/>
            <person name="Grimwood J."/>
            <person name="Chapman J."/>
            <person name="Prochnik S."/>
            <person name="Shu S."/>
            <person name="Rokhsar D."/>
            <person name="Schmutz J."/>
            <person name="Weigel D."/>
            <person name="Wright S.I."/>
        </authorList>
    </citation>
    <scope>NUCLEOTIDE SEQUENCE [LARGE SCALE GENOMIC DNA]</scope>
    <source>
        <strain evidence="2">cv. Monte Gargano</strain>
    </source>
</reference>